<feature type="compositionally biased region" description="Low complexity" evidence="4">
    <location>
        <begin position="215"/>
        <end position="228"/>
    </location>
</feature>
<feature type="compositionally biased region" description="Low complexity" evidence="4">
    <location>
        <begin position="637"/>
        <end position="651"/>
    </location>
</feature>
<comment type="caution">
    <text evidence="6">The sequence shown here is derived from an EMBL/GenBank/DDBJ whole genome shotgun (WGS) entry which is preliminary data.</text>
</comment>
<keyword evidence="7" id="KW-1185">Reference proteome</keyword>
<feature type="compositionally biased region" description="Low complexity" evidence="4">
    <location>
        <begin position="886"/>
        <end position="901"/>
    </location>
</feature>
<reference evidence="6" key="2">
    <citation type="submission" date="2023-05" db="EMBL/GenBank/DDBJ databases">
        <authorList>
            <consortium name="Lawrence Berkeley National Laboratory"/>
            <person name="Steindorff A."/>
            <person name="Hensen N."/>
            <person name="Bonometti L."/>
            <person name="Westerberg I."/>
            <person name="Brannstrom I.O."/>
            <person name="Guillou S."/>
            <person name="Cros-Aarteil S."/>
            <person name="Calhoun S."/>
            <person name="Haridas S."/>
            <person name="Kuo A."/>
            <person name="Mondo S."/>
            <person name="Pangilinan J."/>
            <person name="Riley R."/>
            <person name="Labutti K."/>
            <person name="Andreopoulos B."/>
            <person name="Lipzen A."/>
            <person name="Chen C."/>
            <person name="Yanf M."/>
            <person name="Daum C."/>
            <person name="Ng V."/>
            <person name="Clum A."/>
            <person name="Ohm R."/>
            <person name="Martin F."/>
            <person name="Silar P."/>
            <person name="Natvig D."/>
            <person name="Lalanne C."/>
            <person name="Gautier V."/>
            <person name="Ament-Velasquez S.L."/>
            <person name="Kruys A."/>
            <person name="Hutchinson M.I."/>
            <person name="Powell A.J."/>
            <person name="Barry K."/>
            <person name="Miller A.N."/>
            <person name="Grigoriev I.V."/>
            <person name="Debuchy R."/>
            <person name="Gladieux P."/>
            <person name="Thoren M.H."/>
            <person name="Johannesson H."/>
        </authorList>
    </citation>
    <scope>NUCLEOTIDE SEQUENCE</scope>
    <source>
        <strain evidence="6">PSN309</strain>
    </source>
</reference>
<feature type="compositionally biased region" description="Gly residues" evidence="4">
    <location>
        <begin position="14"/>
        <end position="32"/>
    </location>
</feature>
<feature type="compositionally biased region" description="Polar residues" evidence="4">
    <location>
        <begin position="768"/>
        <end position="778"/>
    </location>
</feature>
<feature type="compositionally biased region" description="Low complexity" evidence="4">
    <location>
        <begin position="828"/>
        <end position="839"/>
    </location>
</feature>
<dbReference type="AlphaFoldDB" id="A0AAN7AJX1"/>
<feature type="region of interest" description="Disordered" evidence="4">
    <location>
        <begin position="114"/>
        <end position="319"/>
    </location>
</feature>
<reference evidence="6" key="1">
    <citation type="journal article" date="2023" name="Mol. Phylogenet. Evol.">
        <title>Genome-scale phylogeny and comparative genomics of the fungal order Sordariales.</title>
        <authorList>
            <person name="Hensen N."/>
            <person name="Bonometti L."/>
            <person name="Westerberg I."/>
            <person name="Brannstrom I.O."/>
            <person name="Guillou S."/>
            <person name="Cros-Aarteil S."/>
            <person name="Calhoun S."/>
            <person name="Haridas S."/>
            <person name="Kuo A."/>
            <person name="Mondo S."/>
            <person name="Pangilinan J."/>
            <person name="Riley R."/>
            <person name="LaButti K."/>
            <person name="Andreopoulos B."/>
            <person name="Lipzen A."/>
            <person name="Chen C."/>
            <person name="Yan M."/>
            <person name="Daum C."/>
            <person name="Ng V."/>
            <person name="Clum A."/>
            <person name="Steindorff A."/>
            <person name="Ohm R.A."/>
            <person name="Martin F."/>
            <person name="Silar P."/>
            <person name="Natvig D.O."/>
            <person name="Lalanne C."/>
            <person name="Gautier V."/>
            <person name="Ament-Velasquez S.L."/>
            <person name="Kruys A."/>
            <person name="Hutchinson M.I."/>
            <person name="Powell A.J."/>
            <person name="Barry K."/>
            <person name="Miller A.N."/>
            <person name="Grigoriev I.V."/>
            <person name="Debuchy R."/>
            <person name="Gladieux P."/>
            <person name="Hiltunen Thoren M."/>
            <person name="Johannesson H."/>
        </authorList>
    </citation>
    <scope>NUCLEOTIDE SEQUENCE</scope>
    <source>
        <strain evidence="6">PSN309</strain>
    </source>
</reference>
<feature type="compositionally biased region" description="Low complexity" evidence="4">
    <location>
        <begin position="552"/>
        <end position="562"/>
    </location>
</feature>
<dbReference type="EMBL" id="MU864384">
    <property type="protein sequence ID" value="KAK4188752.1"/>
    <property type="molecule type" value="Genomic_DNA"/>
</dbReference>
<evidence type="ECO:0000313" key="6">
    <source>
        <dbReference type="EMBL" id="KAK4188752.1"/>
    </source>
</evidence>
<evidence type="ECO:0000256" key="3">
    <source>
        <dbReference type="ARBA" id="ARBA00022553"/>
    </source>
</evidence>
<evidence type="ECO:0000256" key="4">
    <source>
        <dbReference type="SAM" id="MobiDB-lite"/>
    </source>
</evidence>
<sequence>MSEVQSRPVASRGRGSGRGGRAGHSSRGGGRTGARPAATNGDSHHEPDSALPTLEDEGEIKELRAKYGDNLPFVQEIFSDWSAVDILYALRETDGDVDETVSRMFDGTISKWGEVSKPKKTKPKSDTFTTTTADSVPASSQRNTRGGRAIDSGRGGRGRATERGGRGGARGKSAHVTTDGARGKENQPLSVATEESTEWTAPQPSAETTGWSDSSPAETAAAPKAATPTPAPAVPKPSTVQEGGVKTWASMFKQPAAPKPAPPKAKEEPPAPEVTEPAIEPLPAAPAEPETPEPEVPAPVEEKEEPTPEPVEEQPPAPVAAVEPPVIPVVPIMPAVVVPEVTLLPSKDLLTDKNLDRVPDVSHPPETETARSEAADSWDPRNASSTATPLSAAQQQHQADRVPSSGFAATATKATSRAPVFPRRVLDQLEAVRMPGNRDQVDRAAVQFGAFSLNGPVDDDIDGDREEPETRPQPPQDSPVTQPRTSLPPVQPAPAPESFPTPTQKPVTAQVPTGPAAAAPVAAPAPIAPIAANTTTQPPAAPQNQHFGRFGSSQDSSSFSQSKPYDAFPLQAQQPNVSAAQSQFESNFQQAQQPAQAQNQQVGGAFSSAPADYNSSYYTAADQRGYYGAYNHYNQPQGAQGQQDGVSGQGQRSYGGYNATQSDISQYPQSGVQHGQSRFGAASGPAAEATVPAPTQTSGLPQTSQSNQAQSHTQQPPDYNNYSQHPYFNNPYYASYAYQQQHYGQQTGYAGPYGKGGVGYQPNQYAMSQGPQGYSNPSAGFGQPGALHRDAGATAGAAGGLDSYGRAGSQSAPQQSGFGGMHDAFARGGSSYQSQAGQSFNTPGSQPAAGASGVDDLKNFGDVKGAAGPSPSLGVAARPGSAANNGPSQSGLPPPQSSQQSGLGGMGQYGYPSHIQQGHGLHGNQSAAGGYGMGAGAAGQSQQGAYGYNQGGFSSYYGGGGNHARGWGNNYPH</sequence>
<gene>
    <name evidence="6" type="ORF">QBC35DRAFT_495486</name>
</gene>
<feature type="compositionally biased region" description="Acidic residues" evidence="4">
    <location>
        <begin position="457"/>
        <end position="467"/>
    </location>
</feature>
<feature type="compositionally biased region" description="Polar residues" evidence="4">
    <location>
        <begin position="187"/>
        <end position="214"/>
    </location>
</feature>
<feature type="region of interest" description="Disordered" evidence="4">
    <location>
        <begin position="768"/>
        <end position="924"/>
    </location>
</feature>
<feature type="region of interest" description="Disordered" evidence="4">
    <location>
        <begin position="1"/>
        <end position="55"/>
    </location>
</feature>
<feature type="compositionally biased region" description="Low complexity" evidence="4">
    <location>
        <begin position="506"/>
        <end position="545"/>
    </location>
</feature>
<dbReference type="PANTHER" id="PTHR16308">
    <property type="entry name" value="UBIQUITIN ASSOCIATED PROTEIN 2-LIKE/LINGERER"/>
    <property type="match status" value="1"/>
</dbReference>
<feature type="compositionally biased region" description="Polar residues" evidence="4">
    <location>
        <begin position="133"/>
        <end position="144"/>
    </location>
</feature>
<dbReference type="InterPro" id="IPR003892">
    <property type="entry name" value="CUE"/>
</dbReference>
<evidence type="ECO:0000259" key="5">
    <source>
        <dbReference type="Pfam" id="PF02845"/>
    </source>
</evidence>
<feature type="compositionally biased region" description="Basic and acidic residues" evidence="4">
    <location>
        <begin position="349"/>
        <end position="374"/>
    </location>
</feature>
<feature type="compositionally biased region" description="Low complexity" evidence="4">
    <location>
        <begin position="589"/>
        <end position="601"/>
    </location>
</feature>
<feature type="region of interest" description="Disordered" evidence="4">
    <location>
        <begin position="345"/>
        <end position="422"/>
    </location>
</feature>
<feature type="compositionally biased region" description="Pro residues" evidence="4">
    <location>
        <begin position="489"/>
        <end position="499"/>
    </location>
</feature>
<feature type="compositionally biased region" description="Low complexity" evidence="4">
    <location>
        <begin position="273"/>
        <end position="288"/>
    </location>
</feature>
<protein>
    <recommendedName>
        <fullName evidence="5">CUE domain-containing protein</fullName>
    </recommendedName>
</protein>
<proteinExistence type="predicted"/>
<dbReference type="GO" id="GO:0043130">
    <property type="term" value="F:ubiquitin binding"/>
    <property type="evidence" value="ECO:0007669"/>
    <property type="project" value="InterPro"/>
</dbReference>
<evidence type="ECO:0000256" key="1">
    <source>
        <dbReference type="ARBA" id="ARBA00004496"/>
    </source>
</evidence>
<name>A0AAN7AJX1_9PEZI</name>
<feature type="compositionally biased region" description="Polar residues" evidence="4">
    <location>
        <begin position="693"/>
        <end position="726"/>
    </location>
</feature>
<feature type="domain" description="CUE" evidence="5">
    <location>
        <begin position="73"/>
        <end position="103"/>
    </location>
</feature>
<dbReference type="Pfam" id="PF02845">
    <property type="entry name" value="CUE"/>
    <property type="match status" value="1"/>
</dbReference>
<keyword evidence="2" id="KW-0963">Cytoplasm</keyword>
<evidence type="ECO:0000256" key="2">
    <source>
        <dbReference type="ARBA" id="ARBA00022490"/>
    </source>
</evidence>
<keyword evidence="3" id="KW-0597">Phosphoprotein</keyword>
<comment type="subcellular location">
    <subcellularLocation>
        <location evidence="1">Cytoplasm</location>
    </subcellularLocation>
</comment>
<accession>A0AAN7AJX1</accession>
<evidence type="ECO:0000313" key="7">
    <source>
        <dbReference type="Proteomes" id="UP001302126"/>
    </source>
</evidence>
<dbReference type="PANTHER" id="PTHR16308:SF13">
    <property type="entry name" value="PROTEIN LINGERER"/>
    <property type="match status" value="1"/>
</dbReference>
<organism evidence="6 7">
    <name type="scientific">Podospora australis</name>
    <dbReference type="NCBI Taxonomy" id="1536484"/>
    <lineage>
        <taxon>Eukaryota</taxon>
        <taxon>Fungi</taxon>
        <taxon>Dikarya</taxon>
        <taxon>Ascomycota</taxon>
        <taxon>Pezizomycotina</taxon>
        <taxon>Sordariomycetes</taxon>
        <taxon>Sordariomycetidae</taxon>
        <taxon>Sordariales</taxon>
        <taxon>Podosporaceae</taxon>
        <taxon>Podospora</taxon>
    </lineage>
</organism>
<feature type="compositionally biased region" description="Low complexity" evidence="4">
    <location>
        <begin position="1"/>
        <end position="13"/>
    </location>
</feature>
<feature type="region of interest" description="Disordered" evidence="4">
    <location>
        <begin position="632"/>
        <end position="726"/>
    </location>
</feature>
<feature type="compositionally biased region" description="Polar residues" evidence="4">
    <location>
        <begin position="382"/>
        <end position="397"/>
    </location>
</feature>
<dbReference type="InterPro" id="IPR051833">
    <property type="entry name" value="TC-DDR_regulator"/>
</dbReference>
<feature type="region of interest" description="Disordered" evidence="4">
    <location>
        <begin position="435"/>
        <end position="613"/>
    </location>
</feature>
<dbReference type="GO" id="GO:0005737">
    <property type="term" value="C:cytoplasm"/>
    <property type="evidence" value="ECO:0007669"/>
    <property type="project" value="UniProtKB-SubCell"/>
</dbReference>
<dbReference type="GO" id="GO:0005634">
    <property type="term" value="C:nucleus"/>
    <property type="evidence" value="ECO:0007669"/>
    <property type="project" value="TreeGrafter"/>
</dbReference>
<feature type="compositionally biased region" description="Polar residues" evidence="4">
    <location>
        <begin position="658"/>
        <end position="676"/>
    </location>
</feature>
<feature type="compositionally biased region" description="Polar residues" evidence="4">
    <location>
        <begin position="571"/>
        <end position="588"/>
    </location>
</feature>
<dbReference type="Proteomes" id="UP001302126">
    <property type="component" value="Unassembled WGS sequence"/>
</dbReference>